<dbReference type="GO" id="GO:0051087">
    <property type="term" value="F:protein-folding chaperone binding"/>
    <property type="evidence" value="ECO:0007669"/>
    <property type="project" value="InterPro"/>
</dbReference>
<dbReference type="OrthoDB" id="2451627at2"/>
<dbReference type="GO" id="GO:0006457">
    <property type="term" value="P:protein folding"/>
    <property type="evidence" value="ECO:0007669"/>
    <property type="project" value="InterPro"/>
</dbReference>
<evidence type="ECO:0000313" key="1">
    <source>
        <dbReference type="EMBL" id="KAB5604754.1"/>
    </source>
</evidence>
<sequence>MADFEIEFMKIQRNLISLCVNAVSGKAIKVIYVFVGMDGSTREFNFFYRTDSKVASSLTVIGNRETCFDLLDKGRSIAEEIIPLCKSNGMKIPTEIKMMYFLDTGSFDSDVTYDPKPFETNGGEYFNPFMSWFQDEKKKWNRSDSVSASMSVGIDNDAPVVIESESGVIAELSINAETLKQSIDDIRELFNERIVGDKYEQDMFDHAHSELVDFQNGSVDKRIDDIAIDLIRLIDSTRKHIRTFESVKPNADNYRRMLGILSGAAEDLQDILYGHDVENYIVPKGPIDHSRQKVIRIVPTANKAADGKIAARVDEGYERDGEVIRPERVLEYRYDKSFAAKQTDISAQDGDK</sequence>
<dbReference type="AlphaFoldDB" id="A0A5N5RCY2"/>
<proteinExistence type="predicted"/>
<dbReference type="InterPro" id="IPR000740">
    <property type="entry name" value="GrpE"/>
</dbReference>
<reference evidence="1 2" key="1">
    <citation type="journal article" date="2019" name="Int. J. Syst. Evol. Microbiol.">
        <title>Bifidobacterium jacchi sp. nov., isolated from the faeces of a baby common marmoset (Callithrix jacchus).</title>
        <authorList>
            <person name="Modesto M."/>
            <person name="Watanabe K."/>
            <person name="Arita M."/>
            <person name="Satti M."/>
            <person name="Oki K."/>
            <person name="Sciavilla P."/>
            <person name="Patavino C."/>
            <person name="Camma C."/>
            <person name="Michelini S."/>
            <person name="Sgorbati B."/>
            <person name="Mattarelli P."/>
        </authorList>
    </citation>
    <scope>NUCLEOTIDE SEQUENCE [LARGE SCALE GENOMIC DNA]</scope>
    <source>
        <strain evidence="1 2">MRM 9.3</strain>
    </source>
</reference>
<evidence type="ECO:0000313" key="2">
    <source>
        <dbReference type="Proteomes" id="UP000326336"/>
    </source>
</evidence>
<gene>
    <name evidence="1" type="primary">grpE</name>
    <name evidence="1" type="ORF">EHS19_09780</name>
</gene>
<dbReference type="GO" id="GO:0042803">
    <property type="term" value="F:protein homodimerization activity"/>
    <property type="evidence" value="ECO:0007669"/>
    <property type="project" value="InterPro"/>
</dbReference>
<dbReference type="RefSeq" id="WP_151917575.1">
    <property type="nucleotide sequence ID" value="NZ_RQSP01000057.1"/>
</dbReference>
<dbReference type="Pfam" id="PF01025">
    <property type="entry name" value="GrpE"/>
    <property type="match status" value="1"/>
</dbReference>
<dbReference type="GO" id="GO:0000774">
    <property type="term" value="F:adenyl-nucleotide exchange factor activity"/>
    <property type="evidence" value="ECO:0007669"/>
    <property type="project" value="InterPro"/>
</dbReference>
<organism evidence="1 2">
    <name type="scientific">Bifidobacterium jacchi</name>
    <dbReference type="NCBI Taxonomy" id="2490545"/>
    <lineage>
        <taxon>Bacteria</taxon>
        <taxon>Bacillati</taxon>
        <taxon>Actinomycetota</taxon>
        <taxon>Actinomycetes</taxon>
        <taxon>Bifidobacteriales</taxon>
        <taxon>Bifidobacteriaceae</taxon>
        <taxon>Bifidobacterium</taxon>
    </lineage>
</organism>
<keyword evidence="2" id="KW-1185">Reference proteome</keyword>
<dbReference type="EMBL" id="RQSP01000057">
    <property type="protein sequence ID" value="KAB5604754.1"/>
    <property type="molecule type" value="Genomic_DNA"/>
</dbReference>
<comment type="caution">
    <text evidence="1">The sequence shown here is derived from an EMBL/GenBank/DDBJ whole genome shotgun (WGS) entry which is preliminary data.</text>
</comment>
<accession>A0A5N5RCY2</accession>
<protein>
    <submittedName>
        <fullName evidence="1">Nucleotide exchange factor GrpE</fullName>
    </submittedName>
</protein>
<dbReference type="Proteomes" id="UP000326336">
    <property type="component" value="Unassembled WGS sequence"/>
</dbReference>
<name>A0A5N5RCY2_9BIFI</name>